<dbReference type="AlphaFoldDB" id="A0A7W8IQN0"/>
<keyword evidence="2" id="KW-1185">Reference proteome</keyword>
<evidence type="ECO:0000313" key="1">
    <source>
        <dbReference type="EMBL" id="MBB5324925.1"/>
    </source>
</evidence>
<evidence type="ECO:0000313" key="2">
    <source>
        <dbReference type="Proteomes" id="UP000520011"/>
    </source>
</evidence>
<organism evidence="1 2">
    <name type="scientific">Anoxybacteroides tepidamans</name>
    <dbReference type="NCBI Taxonomy" id="265948"/>
    <lineage>
        <taxon>Bacteria</taxon>
        <taxon>Bacillati</taxon>
        <taxon>Bacillota</taxon>
        <taxon>Bacilli</taxon>
        <taxon>Bacillales</taxon>
        <taxon>Anoxybacillaceae</taxon>
        <taxon>Anoxybacteroides</taxon>
    </lineage>
</organism>
<gene>
    <name evidence="1" type="ORF">HNQ34_002024</name>
</gene>
<proteinExistence type="predicted"/>
<sequence length="55" mass="6367">MSKVHLGSFLLHGEVQIRKFRSIIGLNGFKYAEEQRAIDLCEFDHRCIDTLARFG</sequence>
<reference evidence="1 2" key="1">
    <citation type="submission" date="2020-08" db="EMBL/GenBank/DDBJ databases">
        <title>Genomic Encyclopedia of Type Strains, Phase IV (KMG-IV): sequencing the most valuable type-strain genomes for metagenomic binning, comparative biology and taxonomic classification.</title>
        <authorList>
            <person name="Goeker M."/>
        </authorList>
    </citation>
    <scope>NUCLEOTIDE SEQUENCE [LARGE SCALE GENOMIC DNA]</scope>
    <source>
        <strain evidence="1 2">DSM 16325</strain>
    </source>
</reference>
<name>A0A7W8IQN0_9BACL</name>
<dbReference type="EMBL" id="JACHEP010000010">
    <property type="protein sequence ID" value="MBB5324925.1"/>
    <property type="molecule type" value="Genomic_DNA"/>
</dbReference>
<accession>A0A7W8IQN0</accession>
<protein>
    <submittedName>
        <fullName evidence="1">Uncharacterized protein</fullName>
    </submittedName>
</protein>
<comment type="caution">
    <text evidence="1">The sequence shown here is derived from an EMBL/GenBank/DDBJ whole genome shotgun (WGS) entry which is preliminary data.</text>
</comment>
<dbReference type="Proteomes" id="UP000520011">
    <property type="component" value="Unassembled WGS sequence"/>
</dbReference>